<dbReference type="InterPro" id="IPR055754">
    <property type="entry name" value="DUF7330"/>
</dbReference>
<feature type="region of interest" description="Disordered" evidence="1">
    <location>
        <begin position="1"/>
        <end position="39"/>
    </location>
</feature>
<proteinExistence type="predicted"/>
<name>A0A4S4KF24_9APHY</name>
<dbReference type="Pfam" id="PF24016">
    <property type="entry name" value="DUF7330"/>
    <property type="match status" value="1"/>
</dbReference>
<keyword evidence="4" id="KW-1185">Reference proteome</keyword>
<evidence type="ECO:0000259" key="2">
    <source>
        <dbReference type="Pfam" id="PF24016"/>
    </source>
</evidence>
<protein>
    <recommendedName>
        <fullName evidence="2">DUF7330 domain-containing protein</fullName>
    </recommendedName>
</protein>
<reference evidence="3 4" key="1">
    <citation type="submission" date="2019-02" db="EMBL/GenBank/DDBJ databases">
        <title>Genome sequencing of the rare red list fungi Phlebia centrifuga.</title>
        <authorList>
            <person name="Buettner E."/>
            <person name="Kellner H."/>
        </authorList>
    </citation>
    <scope>NUCLEOTIDE SEQUENCE [LARGE SCALE GENOMIC DNA]</scope>
    <source>
        <strain evidence="3 4">DSM 108282</strain>
    </source>
</reference>
<evidence type="ECO:0000313" key="4">
    <source>
        <dbReference type="Proteomes" id="UP000309038"/>
    </source>
</evidence>
<dbReference type="Proteomes" id="UP000309038">
    <property type="component" value="Unassembled WGS sequence"/>
</dbReference>
<comment type="caution">
    <text evidence="3">The sequence shown here is derived from an EMBL/GenBank/DDBJ whole genome shotgun (WGS) entry which is preliminary data.</text>
</comment>
<feature type="domain" description="DUF7330" evidence="2">
    <location>
        <begin position="54"/>
        <end position="149"/>
    </location>
</feature>
<dbReference type="EMBL" id="SGPJ01000210">
    <property type="protein sequence ID" value="THG96784.1"/>
    <property type="molecule type" value="Genomic_DNA"/>
</dbReference>
<accession>A0A4S4KF24</accession>
<dbReference type="AlphaFoldDB" id="A0A4S4KF24"/>
<sequence>MSRTYSPLSDAPHSPSSTDSLLEQARAPSGSHRVKYRGAGAHSPHDFAIETDCRPVDVSLVLPHFRARNQPLDHRLRMFVGSESAEPIKVKVCRNYTTARSTKFHLEVHSSSSADITVWLPSDFKGHIHRSSHCKRVGFSAGFTNRIMRNVHLTQSRRPSVVSAYSNSQQESYPYADIYISDSNPYDDADKWYGGMEEDEVVVHTAGQVTFRMWDIHRGEPEARCKEACRRMFGLGWCTKRSPEVAIDWDFLLDD</sequence>
<evidence type="ECO:0000313" key="3">
    <source>
        <dbReference type="EMBL" id="THG96784.1"/>
    </source>
</evidence>
<organism evidence="3 4">
    <name type="scientific">Hermanssonia centrifuga</name>
    <dbReference type="NCBI Taxonomy" id="98765"/>
    <lineage>
        <taxon>Eukaryota</taxon>
        <taxon>Fungi</taxon>
        <taxon>Dikarya</taxon>
        <taxon>Basidiomycota</taxon>
        <taxon>Agaricomycotina</taxon>
        <taxon>Agaricomycetes</taxon>
        <taxon>Polyporales</taxon>
        <taxon>Meruliaceae</taxon>
        <taxon>Hermanssonia</taxon>
    </lineage>
</organism>
<gene>
    <name evidence="3" type="ORF">EW026_g5108</name>
</gene>
<evidence type="ECO:0000256" key="1">
    <source>
        <dbReference type="SAM" id="MobiDB-lite"/>
    </source>
</evidence>